<dbReference type="GO" id="GO:0016020">
    <property type="term" value="C:membrane"/>
    <property type="evidence" value="ECO:0007669"/>
    <property type="project" value="UniProtKB-SubCell"/>
</dbReference>
<proteinExistence type="inferred from homology"/>
<comment type="cofactor">
    <cofactor evidence="1">
        <name>heme</name>
        <dbReference type="ChEBI" id="CHEBI:30413"/>
    </cofactor>
</comment>
<evidence type="ECO:0000256" key="11">
    <source>
        <dbReference type="ARBA" id="ARBA00023136"/>
    </source>
</evidence>
<keyword evidence="8" id="KW-0560">Oxidoreductase</keyword>
<reference evidence="12" key="1">
    <citation type="submission" date="2020-06" db="EMBL/GenBank/DDBJ databases">
        <authorList>
            <person name="Li T."/>
            <person name="Hu X."/>
            <person name="Zhang T."/>
            <person name="Song X."/>
            <person name="Zhang H."/>
            <person name="Dai N."/>
            <person name="Sheng W."/>
            <person name="Hou X."/>
            <person name="Wei L."/>
        </authorList>
    </citation>
    <scope>NUCLEOTIDE SEQUENCE</scope>
    <source>
        <strain evidence="12">G02</strain>
        <tissue evidence="12">Leaf</tissue>
    </source>
</reference>
<evidence type="ECO:0000256" key="2">
    <source>
        <dbReference type="ARBA" id="ARBA00004167"/>
    </source>
</evidence>
<comment type="caution">
    <text evidence="12">The sequence shown here is derived from an EMBL/GenBank/DDBJ whole genome shotgun (WGS) entry which is preliminary data.</text>
</comment>
<dbReference type="EMBL" id="JACGWJ010000022">
    <property type="protein sequence ID" value="KAL0330233.1"/>
    <property type="molecule type" value="Genomic_DNA"/>
</dbReference>
<protein>
    <submittedName>
        <fullName evidence="12">Cytochrome</fullName>
    </submittedName>
</protein>
<gene>
    <name evidence="12" type="ORF">Sradi_5010000</name>
</gene>
<name>A0AAW2MIH5_SESRA</name>
<sequence>MTFGLANVELPLAQLLYHFDWTLPHGTKPSDMDMADAEGIAVGRKHNLLVIPTPYNPYA</sequence>
<evidence type="ECO:0000313" key="12">
    <source>
        <dbReference type="EMBL" id="KAL0330233.1"/>
    </source>
</evidence>
<comment type="subcellular location">
    <subcellularLocation>
        <location evidence="2">Membrane</location>
        <topology evidence="2">Single-pass membrane protein</topology>
    </subcellularLocation>
</comment>
<evidence type="ECO:0000256" key="9">
    <source>
        <dbReference type="ARBA" id="ARBA00023004"/>
    </source>
</evidence>
<dbReference type="PANTHER" id="PTHR47953">
    <property type="entry name" value="OS08G0105600 PROTEIN"/>
    <property type="match status" value="1"/>
</dbReference>
<keyword evidence="5" id="KW-0812">Transmembrane</keyword>
<evidence type="ECO:0000256" key="1">
    <source>
        <dbReference type="ARBA" id="ARBA00001971"/>
    </source>
</evidence>
<keyword evidence="9" id="KW-0408">Iron</keyword>
<keyword evidence="7" id="KW-1133">Transmembrane helix</keyword>
<keyword evidence="4" id="KW-0349">Heme</keyword>
<dbReference type="GO" id="GO:0046872">
    <property type="term" value="F:metal ion binding"/>
    <property type="evidence" value="ECO:0007669"/>
    <property type="project" value="UniProtKB-KW"/>
</dbReference>
<evidence type="ECO:0000256" key="6">
    <source>
        <dbReference type="ARBA" id="ARBA00022723"/>
    </source>
</evidence>
<evidence type="ECO:0000256" key="8">
    <source>
        <dbReference type="ARBA" id="ARBA00023002"/>
    </source>
</evidence>
<evidence type="ECO:0000256" key="4">
    <source>
        <dbReference type="ARBA" id="ARBA00022617"/>
    </source>
</evidence>
<dbReference type="GO" id="GO:0004497">
    <property type="term" value="F:monooxygenase activity"/>
    <property type="evidence" value="ECO:0007669"/>
    <property type="project" value="UniProtKB-KW"/>
</dbReference>
<reference evidence="12" key="2">
    <citation type="journal article" date="2024" name="Plant">
        <title>Genomic evolution and insights into agronomic trait innovations of Sesamum species.</title>
        <authorList>
            <person name="Miao H."/>
            <person name="Wang L."/>
            <person name="Qu L."/>
            <person name="Liu H."/>
            <person name="Sun Y."/>
            <person name="Le M."/>
            <person name="Wang Q."/>
            <person name="Wei S."/>
            <person name="Zheng Y."/>
            <person name="Lin W."/>
            <person name="Duan Y."/>
            <person name="Cao H."/>
            <person name="Xiong S."/>
            <person name="Wang X."/>
            <person name="Wei L."/>
            <person name="Li C."/>
            <person name="Ma Q."/>
            <person name="Ju M."/>
            <person name="Zhao R."/>
            <person name="Li G."/>
            <person name="Mu C."/>
            <person name="Tian Q."/>
            <person name="Mei H."/>
            <person name="Zhang T."/>
            <person name="Gao T."/>
            <person name="Zhang H."/>
        </authorList>
    </citation>
    <scope>NUCLEOTIDE SEQUENCE</scope>
    <source>
        <strain evidence="12">G02</strain>
    </source>
</reference>
<evidence type="ECO:0000256" key="3">
    <source>
        <dbReference type="ARBA" id="ARBA00010617"/>
    </source>
</evidence>
<dbReference type="AlphaFoldDB" id="A0AAW2MIH5"/>
<organism evidence="12">
    <name type="scientific">Sesamum radiatum</name>
    <name type="common">Black benniseed</name>
    <dbReference type="NCBI Taxonomy" id="300843"/>
    <lineage>
        <taxon>Eukaryota</taxon>
        <taxon>Viridiplantae</taxon>
        <taxon>Streptophyta</taxon>
        <taxon>Embryophyta</taxon>
        <taxon>Tracheophyta</taxon>
        <taxon>Spermatophyta</taxon>
        <taxon>Magnoliopsida</taxon>
        <taxon>eudicotyledons</taxon>
        <taxon>Gunneridae</taxon>
        <taxon>Pentapetalae</taxon>
        <taxon>asterids</taxon>
        <taxon>lamiids</taxon>
        <taxon>Lamiales</taxon>
        <taxon>Pedaliaceae</taxon>
        <taxon>Sesamum</taxon>
    </lineage>
</organism>
<keyword evidence="11" id="KW-0472">Membrane</keyword>
<dbReference type="InterPro" id="IPR052306">
    <property type="entry name" value="CYP450_71D"/>
</dbReference>
<evidence type="ECO:0000256" key="10">
    <source>
        <dbReference type="ARBA" id="ARBA00023033"/>
    </source>
</evidence>
<keyword evidence="10" id="KW-0503">Monooxygenase</keyword>
<evidence type="ECO:0000256" key="5">
    <source>
        <dbReference type="ARBA" id="ARBA00022692"/>
    </source>
</evidence>
<evidence type="ECO:0000256" key="7">
    <source>
        <dbReference type="ARBA" id="ARBA00022989"/>
    </source>
</evidence>
<keyword evidence="6" id="KW-0479">Metal-binding</keyword>
<accession>A0AAW2MIH5</accession>
<comment type="similarity">
    <text evidence="3">Belongs to the cytochrome P450 family.</text>
</comment>
<dbReference type="PANTHER" id="PTHR47953:SF19">
    <property type="entry name" value="OS06G0641600 PROTEIN"/>
    <property type="match status" value="1"/>
</dbReference>